<keyword evidence="2" id="KW-0812">Transmembrane</keyword>
<dbReference type="SUPFAM" id="SSF111369">
    <property type="entry name" value="HlyD-like secretion proteins"/>
    <property type="match status" value="1"/>
</dbReference>
<feature type="transmembrane region" description="Helical" evidence="2">
    <location>
        <begin position="12"/>
        <end position="32"/>
    </location>
</feature>
<dbReference type="EMBL" id="SJPM01000001">
    <property type="protein sequence ID" value="TWU03927.1"/>
    <property type="molecule type" value="Genomic_DNA"/>
</dbReference>
<feature type="coiled-coil region" evidence="1">
    <location>
        <begin position="116"/>
        <end position="150"/>
    </location>
</feature>
<dbReference type="PANTHER" id="PTHR30469">
    <property type="entry name" value="MULTIDRUG RESISTANCE PROTEIN MDTA"/>
    <property type="match status" value="1"/>
</dbReference>
<evidence type="ECO:0000313" key="3">
    <source>
        <dbReference type="EMBL" id="TWU03927.1"/>
    </source>
</evidence>
<sequence>MKQPAINTILFHWVAPIAVLLCGGWFIFAMGLRDKPQQKKPPVRKSVPVEVVQARPHTGALNIIASGVVIPHREVELSARVGGEVVFKSNSLSPGRYVNQGEILLRIDDSDYRLEVARLEQEVARADVELERLKIDIENAERLIKISRDVVTVRQREVARMDQLRRNSATSASEMDAVELALLTAMQQTTTQENEIRGFDTRAKALKMARELASLQLQRARLDLDRTEIVAPFSGVVIAARVEQNANLVPGAMVAMLEDTSSVEVRCSLRSEDMPFLQAPDSTSENAYELPPVPVTIEYERGGRTYAWDGVLSRQDGLGLDQSTRTA</sequence>
<protein>
    <submittedName>
        <fullName evidence="3">Multidrug resistance protein MdtN</fullName>
    </submittedName>
</protein>
<evidence type="ECO:0000256" key="2">
    <source>
        <dbReference type="SAM" id="Phobius"/>
    </source>
</evidence>
<keyword evidence="1" id="KW-0175">Coiled coil</keyword>
<dbReference type="Proteomes" id="UP000316213">
    <property type="component" value="Unassembled WGS sequence"/>
</dbReference>
<comment type="caution">
    <text evidence="3">The sequence shown here is derived from an EMBL/GenBank/DDBJ whole genome shotgun (WGS) entry which is preliminary data.</text>
</comment>
<dbReference type="Gene3D" id="1.10.287.470">
    <property type="entry name" value="Helix hairpin bin"/>
    <property type="match status" value="1"/>
</dbReference>
<dbReference type="OrthoDB" id="233363at2"/>
<dbReference type="GO" id="GO:1990281">
    <property type="term" value="C:efflux pump complex"/>
    <property type="evidence" value="ECO:0007669"/>
    <property type="project" value="TreeGrafter"/>
</dbReference>
<keyword evidence="2" id="KW-0472">Membrane</keyword>
<name>A0A5C6AWP3_9BACT</name>
<keyword evidence="2" id="KW-1133">Transmembrane helix</keyword>
<dbReference type="GO" id="GO:0015562">
    <property type="term" value="F:efflux transmembrane transporter activity"/>
    <property type="evidence" value="ECO:0007669"/>
    <property type="project" value="TreeGrafter"/>
</dbReference>
<evidence type="ECO:0000313" key="4">
    <source>
        <dbReference type="Proteomes" id="UP000316213"/>
    </source>
</evidence>
<accession>A0A5C6AWP3</accession>
<dbReference type="RefSeq" id="WP_146576341.1">
    <property type="nucleotide sequence ID" value="NZ_SJPM01000001.1"/>
</dbReference>
<gene>
    <name evidence="3" type="ORF">Pla100_08630</name>
</gene>
<dbReference type="Gene3D" id="2.40.50.100">
    <property type="match status" value="1"/>
</dbReference>
<dbReference type="AlphaFoldDB" id="A0A5C6AWP3"/>
<proteinExistence type="predicted"/>
<keyword evidence="4" id="KW-1185">Reference proteome</keyword>
<dbReference type="Gene3D" id="2.40.30.170">
    <property type="match status" value="1"/>
</dbReference>
<reference evidence="3 4" key="1">
    <citation type="submission" date="2019-02" db="EMBL/GenBank/DDBJ databases">
        <title>Deep-cultivation of Planctomycetes and their phenomic and genomic characterization uncovers novel biology.</title>
        <authorList>
            <person name="Wiegand S."/>
            <person name="Jogler M."/>
            <person name="Boedeker C."/>
            <person name="Pinto D."/>
            <person name="Vollmers J."/>
            <person name="Rivas-Marin E."/>
            <person name="Kohn T."/>
            <person name="Peeters S.H."/>
            <person name="Heuer A."/>
            <person name="Rast P."/>
            <person name="Oberbeckmann S."/>
            <person name="Bunk B."/>
            <person name="Jeske O."/>
            <person name="Meyerdierks A."/>
            <person name="Storesund J.E."/>
            <person name="Kallscheuer N."/>
            <person name="Luecker S."/>
            <person name="Lage O.M."/>
            <person name="Pohl T."/>
            <person name="Merkel B.J."/>
            <person name="Hornburger P."/>
            <person name="Mueller R.-W."/>
            <person name="Bruemmer F."/>
            <person name="Labrenz M."/>
            <person name="Spormann A.M."/>
            <person name="Op Den Camp H."/>
            <person name="Overmann J."/>
            <person name="Amann R."/>
            <person name="Jetten M.S.M."/>
            <person name="Mascher T."/>
            <person name="Medema M.H."/>
            <person name="Devos D.P."/>
            <person name="Kaster A.-K."/>
            <person name="Ovreas L."/>
            <person name="Rohde M."/>
            <person name="Galperin M.Y."/>
            <person name="Jogler C."/>
        </authorList>
    </citation>
    <scope>NUCLEOTIDE SEQUENCE [LARGE SCALE GENOMIC DNA]</scope>
    <source>
        <strain evidence="3 4">Pla100</strain>
    </source>
</reference>
<evidence type="ECO:0000256" key="1">
    <source>
        <dbReference type="SAM" id="Coils"/>
    </source>
</evidence>
<organism evidence="3 4">
    <name type="scientific">Neorhodopirellula pilleata</name>
    <dbReference type="NCBI Taxonomy" id="2714738"/>
    <lineage>
        <taxon>Bacteria</taxon>
        <taxon>Pseudomonadati</taxon>
        <taxon>Planctomycetota</taxon>
        <taxon>Planctomycetia</taxon>
        <taxon>Pirellulales</taxon>
        <taxon>Pirellulaceae</taxon>
        <taxon>Neorhodopirellula</taxon>
    </lineage>
</organism>